<proteinExistence type="predicted"/>
<evidence type="ECO:0000313" key="2">
    <source>
        <dbReference type="Proteomes" id="UP001558652"/>
    </source>
</evidence>
<dbReference type="Proteomes" id="UP001558652">
    <property type="component" value="Unassembled WGS sequence"/>
</dbReference>
<protein>
    <submittedName>
        <fullName evidence="1">Uncharacterized protein</fullName>
    </submittedName>
</protein>
<keyword evidence="2" id="KW-1185">Reference proteome</keyword>
<reference evidence="1 2" key="1">
    <citation type="submission" date="2024-07" db="EMBL/GenBank/DDBJ databases">
        <title>Chromosome-level genome assembly of the water stick insect Ranatra chinensis (Heteroptera: Nepidae).</title>
        <authorList>
            <person name="Liu X."/>
        </authorList>
    </citation>
    <scope>NUCLEOTIDE SEQUENCE [LARGE SCALE GENOMIC DNA]</scope>
    <source>
        <strain evidence="1">Cailab_2021Rc</strain>
        <tissue evidence="1">Muscle</tissue>
    </source>
</reference>
<sequence>MASKRLPEQEAGDDGNCKSRGQRLFNLRGGFKGWVTDARALASGLGRFSSLEWNDLNMDFVDSGNVKPYWMKSREYWDNNFETRYKSRKQQLKQLPLKVCTSFWQVPYRYAPRLVDPIALSSANFLAEVPKPSSPVQSPQTQLPALSFKLVPSSILGDVPFAGSAPL</sequence>
<gene>
    <name evidence="1" type="ORF">AAG570_005113</name>
</gene>
<accession>A0ABD0XZJ9</accession>
<evidence type="ECO:0000313" key="1">
    <source>
        <dbReference type="EMBL" id="KAL1116641.1"/>
    </source>
</evidence>
<name>A0ABD0XZJ9_9HEMI</name>
<dbReference type="AlphaFoldDB" id="A0ABD0XZJ9"/>
<comment type="caution">
    <text evidence="1">The sequence shown here is derived from an EMBL/GenBank/DDBJ whole genome shotgun (WGS) entry which is preliminary data.</text>
</comment>
<dbReference type="EMBL" id="JBFDAA010000017">
    <property type="protein sequence ID" value="KAL1116641.1"/>
    <property type="molecule type" value="Genomic_DNA"/>
</dbReference>
<organism evidence="1 2">
    <name type="scientific">Ranatra chinensis</name>
    <dbReference type="NCBI Taxonomy" id="642074"/>
    <lineage>
        <taxon>Eukaryota</taxon>
        <taxon>Metazoa</taxon>
        <taxon>Ecdysozoa</taxon>
        <taxon>Arthropoda</taxon>
        <taxon>Hexapoda</taxon>
        <taxon>Insecta</taxon>
        <taxon>Pterygota</taxon>
        <taxon>Neoptera</taxon>
        <taxon>Paraneoptera</taxon>
        <taxon>Hemiptera</taxon>
        <taxon>Heteroptera</taxon>
        <taxon>Panheteroptera</taxon>
        <taxon>Nepomorpha</taxon>
        <taxon>Nepidae</taxon>
        <taxon>Ranatrinae</taxon>
        <taxon>Ranatra</taxon>
    </lineage>
</organism>